<organism evidence="2 3">
    <name type="scientific">Lasiosphaeria miniovina</name>
    <dbReference type="NCBI Taxonomy" id="1954250"/>
    <lineage>
        <taxon>Eukaryota</taxon>
        <taxon>Fungi</taxon>
        <taxon>Dikarya</taxon>
        <taxon>Ascomycota</taxon>
        <taxon>Pezizomycotina</taxon>
        <taxon>Sordariomycetes</taxon>
        <taxon>Sordariomycetidae</taxon>
        <taxon>Sordariales</taxon>
        <taxon>Lasiosphaeriaceae</taxon>
        <taxon>Lasiosphaeria</taxon>
    </lineage>
</organism>
<dbReference type="GeneID" id="85330295"/>
<comment type="caution">
    <text evidence="2">The sequence shown here is derived from an EMBL/GenBank/DDBJ whole genome shotgun (WGS) entry which is preliminary data.</text>
</comment>
<accession>A0AA40E0N8</accession>
<dbReference type="Proteomes" id="UP001172101">
    <property type="component" value="Unassembled WGS sequence"/>
</dbReference>
<evidence type="ECO:0000256" key="1">
    <source>
        <dbReference type="SAM" id="MobiDB-lite"/>
    </source>
</evidence>
<sequence length="198" mass="22233">MDPVSTLAFSCNILDMVERGLDCCKTFKELYKASDGLSKQRSTIIDAVDSMQSVTDDLRNTRLNVPMSQSEKGRVDQSLLQSRPDARIWPTMSPPPSRTNINKMELDLQQRSQTLHVLLMTCTRRDVSFVLGQVKGAEVQHEVRHGEAVPCKEVAGSKRIEEIVPSVGRDGDDDNNELDLENDGPGEEELPWPRVQLR</sequence>
<proteinExistence type="predicted"/>
<name>A0AA40E0N8_9PEZI</name>
<dbReference type="RefSeq" id="XP_060298569.1">
    <property type="nucleotide sequence ID" value="XM_060447025.1"/>
</dbReference>
<feature type="region of interest" description="Disordered" evidence="1">
    <location>
        <begin position="162"/>
        <end position="198"/>
    </location>
</feature>
<evidence type="ECO:0008006" key="4">
    <source>
        <dbReference type="Google" id="ProtNLM"/>
    </source>
</evidence>
<dbReference type="AlphaFoldDB" id="A0AA40E0N8"/>
<evidence type="ECO:0000313" key="3">
    <source>
        <dbReference type="Proteomes" id="UP001172101"/>
    </source>
</evidence>
<keyword evidence="3" id="KW-1185">Reference proteome</keyword>
<protein>
    <recommendedName>
        <fullName evidence="4">Fungal N-terminal domain-containing protein</fullName>
    </recommendedName>
</protein>
<dbReference type="EMBL" id="JAUIRO010000003">
    <property type="protein sequence ID" value="KAK0722645.1"/>
    <property type="molecule type" value="Genomic_DNA"/>
</dbReference>
<reference evidence="2" key="1">
    <citation type="submission" date="2023-06" db="EMBL/GenBank/DDBJ databases">
        <title>Genome-scale phylogeny and comparative genomics of the fungal order Sordariales.</title>
        <authorList>
            <consortium name="Lawrence Berkeley National Laboratory"/>
            <person name="Hensen N."/>
            <person name="Bonometti L."/>
            <person name="Westerberg I."/>
            <person name="Brannstrom I.O."/>
            <person name="Guillou S."/>
            <person name="Cros-Aarteil S."/>
            <person name="Calhoun S."/>
            <person name="Haridas S."/>
            <person name="Kuo A."/>
            <person name="Mondo S."/>
            <person name="Pangilinan J."/>
            <person name="Riley R."/>
            <person name="LaButti K."/>
            <person name="Andreopoulos B."/>
            <person name="Lipzen A."/>
            <person name="Chen C."/>
            <person name="Yanf M."/>
            <person name="Daum C."/>
            <person name="Ng V."/>
            <person name="Clum A."/>
            <person name="Steindorff A."/>
            <person name="Ohm R."/>
            <person name="Martin F."/>
            <person name="Silar P."/>
            <person name="Natvig D."/>
            <person name="Lalanne C."/>
            <person name="Gautier V."/>
            <person name="Ament-velasquez S.L."/>
            <person name="Kruys A."/>
            <person name="Hutchinson M.I."/>
            <person name="Powell A.J."/>
            <person name="Barry K."/>
            <person name="Miller A.N."/>
            <person name="Grigoriev I.V."/>
            <person name="Debuchy R."/>
            <person name="Gladieux P."/>
            <person name="Thoren M.H."/>
            <person name="Johannesson H."/>
        </authorList>
    </citation>
    <scope>NUCLEOTIDE SEQUENCE</scope>
    <source>
        <strain evidence="2">SMH2392-1A</strain>
    </source>
</reference>
<evidence type="ECO:0000313" key="2">
    <source>
        <dbReference type="EMBL" id="KAK0722645.1"/>
    </source>
</evidence>
<feature type="compositionally biased region" description="Acidic residues" evidence="1">
    <location>
        <begin position="171"/>
        <end position="190"/>
    </location>
</feature>
<gene>
    <name evidence="2" type="ORF">B0T26DRAFT_801370</name>
</gene>